<keyword evidence="1" id="KW-0812">Transmembrane</keyword>
<accession>A0A481S1P5</accession>
<name>A0A481S1P5_9CAUD</name>
<organism evidence="2 3">
    <name type="scientific">Gordonia phage Walrus</name>
    <dbReference type="NCBI Taxonomy" id="2517927"/>
    <lineage>
        <taxon>Viruses</taxon>
        <taxon>Duplodnaviria</taxon>
        <taxon>Heunggongvirae</taxon>
        <taxon>Uroviricota</taxon>
        <taxon>Caudoviricetes</taxon>
        <taxon>Jujuvirus</taxon>
        <taxon>Jujuvirus walrus</taxon>
    </lineage>
</organism>
<gene>
    <name evidence="2" type="primary">43</name>
    <name evidence="2" type="ORF">PBI_WALRUS_43</name>
</gene>
<dbReference type="RefSeq" id="YP_010101693.1">
    <property type="nucleotide sequence ID" value="NC_055792.1"/>
</dbReference>
<keyword evidence="1" id="KW-0472">Membrane</keyword>
<dbReference type="EMBL" id="MK501729">
    <property type="protein sequence ID" value="QBG78434.1"/>
    <property type="molecule type" value="Genomic_DNA"/>
</dbReference>
<dbReference type="GeneID" id="65119467"/>
<proteinExistence type="predicted"/>
<evidence type="ECO:0000313" key="3">
    <source>
        <dbReference type="Proteomes" id="UP000293379"/>
    </source>
</evidence>
<keyword evidence="1" id="KW-1133">Transmembrane helix</keyword>
<sequence length="54" mass="5842">MFLEFVLRNLGFSIVTAFFVGAGILILVDLSRSAFGGDLDALTVHKGEIVEVDQ</sequence>
<keyword evidence="3" id="KW-1185">Reference proteome</keyword>
<reference evidence="3" key="1">
    <citation type="submission" date="2019-02" db="EMBL/GenBank/DDBJ databases">
        <authorList>
            <person name="Montgomery M.T."/>
            <person name="Garlena R.A."/>
            <person name="Russell D.A."/>
            <person name="Pope W.H."/>
            <person name="Jacobs-Sera D."/>
            <person name="Hatfull G.F."/>
        </authorList>
    </citation>
    <scope>NUCLEOTIDE SEQUENCE [LARGE SCALE GENOMIC DNA]</scope>
</reference>
<evidence type="ECO:0000313" key="2">
    <source>
        <dbReference type="EMBL" id="QBG78434.1"/>
    </source>
</evidence>
<dbReference type="KEGG" id="vg:65119467"/>
<feature type="transmembrane region" description="Helical" evidence="1">
    <location>
        <begin position="6"/>
        <end position="28"/>
    </location>
</feature>
<dbReference type="Proteomes" id="UP000293379">
    <property type="component" value="Segment"/>
</dbReference>
<evidence type="ECO:0000256" key="1">
    <source>
        <dbReference type="SAM" id="Phobius"/>
    </source>
</evidence>
<protein>
    <submittedName>
        <fullName evidence="2">Uncharacterized protein</fullName>
    </submittedName>
</protein>